<dbReference type="SMART" id="SM00950">
    <property type="entry name" value="Piwi"/>
    <property type="match status" value="1"/>
</dbReference>
<dbReference type="GO" id="GO:0003723">
    <property type="term" value="F:RNA binding"/>
    <property type="evidence" value="ECO:0007669"/>
    <property type="project" value="InterPro"/>
</dbReference>
<dbReference type="Proteomes" id="UP001149163">
    <property type="component" value="Unassembled WGS sequence"/>
</dbReference>
<dbReference type="PANTHER" id="PTHR22891">
    <property type="entry name" value="EUKARYOTIC TRANSLATION INITIATION FACTOR 2C"/>
    <property type="match status" value="1"/>
</dbReference>
<dbReference type="Gene3D" id="2.170.260.10">
    <property type="entry name" value="paz domain"/>
    <property type="match status" value="1"/>
</dbReference>
<evidence type="ECO:0000259" key="3">
    <source>
        <dbReference type="PROSITE" id="PS50822"/>
    </source>
</evidence>
<gene>
    <name evidence="4" type="ORF">N7482_003713</name>
</gene>
<proteinExistence type="predicted"/>
<organism evidence="4 5">
    <name type="scientific">Penicillium canariense</name>
    <dbReference type="NCBI Taxonomy" id="189055"/>
    <lineage>
        <taxon>Eukaryota</taxon>
        <taxon>Fungi</taxon>
        <taxon>Dikarya</taxon>
        <taxon>Ascomycota</taxon>
        <taxon>Pezizomycotina</taxon>
        <taxon>Eurotiomycetes</taxon>
        <taxon>Eurotiomycetidae</taxon>
        <taxon>Eurotiales</taxon>
        <taxon>Aspergillaceae</taxon>
        <taxon>Penicillium</taxon>
    </lineage>
</organism>
<dbReference type="SUPFAM" id="SSF53098">
    <property type="entry name" value="Ribonuclease H-like"/>
    <property type="match status" value="1"/>
</dbReference>
<dbReference type="OrthoDB" id="10252740at2759"/>
<dbReference type="SUPFAM" id="SSF101690">
    <property type="entry name" value="PAZ domain"/>
    <property type="match status" value="1"/>
</dbReference>
<dbReference type="CDD" id="cd02846">
    <property type="entry name" value="PAZ_argonaute_like"/>
    <property type="match status" value="1"/>
</dbReference>
<dbReference type="Gene3D" id="3.40.50.2300">
    <property type="match status" value="1"/>
</dbReference>
<dbReference type="InterPro" id="IPR003165">
    <property type="entry name" value="Piwi"/>
</dbReference>
<evidence type="ECO:0000313" key="5">
    <source>
        <dbReference type="Proteomes" id="UP001149163"/>
    </source>
</evidence>
<dbReference type="Pfam" id="PF02171">
    <property type="entry name" value="Piwi"/>
    <property type="match status" value="1"/>
</dbReference>
<dbReference type="PROSITE" id="PS50822">
    <property type="entry name" value="PIWI"/>
    <property type="match status" value="1"/>
</dbReference>
<dbReference type="InterPro" id="IPR036085">
    <property type="entry name" value="PAZ_dom_sf"/>
</dbReference>
<dbReference type="InterPro" id="IPR045246">
    <property type="entry name" value="Piwi_ago-like"/>
</dbReference>
<dbReference type="Pfam" id="PF08699">
    <property type="entry name" value="ArgoL1"/>
    <property type="match status" value="1"/>
</dbReference>
<dbReference type="InterPro" id="IPR032474">
    <property type="entry name" value="Argonaute_N"/>
</dbReference>
<evidence type="ECO:0000256" key="1">
    <source>
        <dbReference type="SAM" id="MobiDB-lite"/>
    </source>
</evidence>
<dbReference type="Gene3D" id="3.30.420.10">
    <property type="entry name" value="Ribonuclease H-like superfamily/Ribonuclease H"/>
    <property type="match status" value="1"/>
</dbReference>
<dbReference type="RefSeq" id="XP_056544580.1">
    <property type="nucleotide sequence ID" value="XM_056685838.1"/>
</dbReference>
<dbReference type="InterPro" id="IPR036397">
    <property type="entry name" value="RNaseH_sf"/>
</dbReference>
<feature type="domain" description="Piwi" evidence="3">
    <location>
        <begin position="602"/>
        <end position="919"/>
    </location>
</feature>
<dbReference type="PROSITE" id="PS50821">
    <property type="entry name" value="PAZ"/>
    <property type="match status" value="1"/>
</dbReference>
<evidence type="ECO:0000313" key="4">
    <source>
        <dbReference type="EMBL" id="KAJ5168119.1"/>
    </source>
</evidence>
<dbReference type="EMBL" id="JAPQKN010000002">
    <property type="protein sequence ID" value="KAJ5168119.1"/>
    <property type="molecule type" value="Genomic_DNA"/>
</dbReference>
<feature type="domain" description="PAZ" evidence="2">
    <location>
        <begin position="297"/>
        <end position="431"/>
    </location>
</feature>
<sequence length="955" mass="105401">MSGSYRGSSRGDLPYRGGRPGVGDGGGRGGRGGPRGGYQGGSRPPGGGSGGSGTMLEGVAQVASQVHKFEDQCIQSSQGARASKGQLALRPGYGTKGRAIVLRANFFEMEFKPSVKFYSYRVKISPEPNPKRHLKEIFANILATPNIAAIGAATDGSTELVTLGEIGNISPLTVKVDMNGEGFKEYSVHLDSYGVIDHQKVVTGLRDAALKELIDREAIVVRALNILMGGHPSKDPGTVTIGKGGNKFFWVDDRQQSADLQGGLECLRGFFASVRLSAGRVLLNLNVTHTAFYTPGPLSRLTEAFEKTFGEDRVLFNRYVRFLRVELTHLNNGTKKGKSPRVKTIFGLASPRDGRKDAHPPRVPRLGSCADNVQFWMEERDKPGEGAYISVTDYFKKAHKISLRYGNKPVMNVGNMERPSYLPMDVCVIPAGQVFRGELGTVQRQNIIAFSCRRPPQNYDSILEDGREIIGAKGGQIKNLGLNLRPEMVAVPARILQAPNLKYGASTLQPKNGSWNLRDHKFCAGSSIGRWAGVVLTRGYPPRNDPTKAFQQFHNNMKGLGLKISPPLLPLLFIDLHKDDASKQIGQINDMFTKLRNNKVDLAVILLPPGADRIFDHIKWVGDTKVGMLTHCCLLDKFTKETGNMDQYYANNSMKVNLRMGGINQMVEMPVSAPLIAAGKTMVVGLDVTHPSPTDPDTSPSIASIVASVDSRLGQWPGQVQIQQRKQESVQYLKMMLLARLHRWEKENKVLPQNILIYRDGVSEGQYNMVLTEELRLVKDAIQAIYKGPMPNVTILVGGKRHNARFYPTSAKEQDRTSNCNPGTVIDRGVTRPIYWDFYLQAQSAIQGTARPAHYVVIHDEIFTNPSLRKEIGSNPVDAVQELTHNICYMMGRCTRSISYSTPAFLADRFADRARKYVRAYFYEHLTVMKNMDPPAPNDDCTTLADAVSESMVYI</sequence>
<reference evidence="4" key="1">
    <citation type="submission" date="2022-11" db="EMBL/GenBank/DDBJ databases">
        <authorList>
            <person name="Petersen C."/>
        </authorList>
    </citation>
    <scope>NUCLEOTIDE SEQUENCE</scope>
    <source>
        <strain evidence="4">IBT 26290</strain>
    </source>
</reference>
<name>A0A9W9I522_9EURO</name>
<dbReference type="Pfam" id="PF02170">
    <property type="entry name" value="PAZ"/>
    <property type="match status" value="1"/>
</dbReference>
<protein>
    <submittedName>
        <fullName evidence="4">Uncharacterized protein</fullName>
    </submittedName>
</protein>
<dbReference type="CDD" id="cd04657">
    <property type="entry name" value="Piwi_ago-like"/>
    <property type="match status" value="1"/>
</dbReference>
<evidence type="ECO:0000259" key="2">
    <source>
        <dbReference type="PROSITE" id="PS50821"/>
    </source>
</evidence>
<reference evidence="4" key="2">
    <citation type="journal article" date="2023" name="IMA Fungus">
        <title>Comparative genomic study of the Penicillium genus elucidates a diverse pangenome and 15 lateral gene transfer events.</title>
        <authorList>
            <person name="Petersen C."/>
            <person name="Sorensen T."/>
            <person name="Nielsen M.R."/>
            <person name="Sondergaard T.E."/>
            <person name="Sorensen J.L."/>
            <person name="Fitzpatrick D.A."/>
            <person name="Frisvad J.C."/>
            <person name="Nielsen K.L."/>
        </authorList>
    </citation>
    <scope>NUCLEOTIDE SEQUENCE</scope>
    <source>
        <strain evidence="4">IBT 26290</strain>
    </source>
</reference>
<dbReference type="InterPro" id="IPR012337">
    <property type="entry name" value="RNaseH-like_sf"/>
</dbReference>
<keyword evidence="5" id="KW-1185">Reference proteome</keyword>
<comment type="caution">
    <text evidence="4">The sequence shown here is derived from an EMBL/GenBank/DDBJ whole genome shotgun (WGS) entry which is preliminary data.</text>
</comment>
<dbReference type="SMART" id="SM01163">
    <property type="entry name" value="DUF1785"/>
    <property type="match status" value="1"/>
</dbReference>
<dbReference type="InterPro" id="IPR003100">
    <property type="entry name" value="PAZ_dom"/>
</dbReference>
<feature type="region of interest" description="Disordered" evidence="1">
    <location>
        <begin position="1"/>
        <end position="55"/>
    </location>
</feature>
<dbReference type="InterPro" id="IPR014811">
    <property type="entry name" value="ArgoL1"/>
</dbReference>
<dbReference type="Pfam" id="PF16486">
    <property type="entry name" value="ArgoN"/>
    <property type="match status" value="1"/>
</dbReference>
<accession>A0A9W9I522</accession>
<dbReference type="GeneID" id="81425014"/>
<feature type="compositionally biased region" description="Gly residues" evidence="1">
    <location>
        <begin position="18"/>
        <end position="53"/>
    </location>
</feature>
<dbReference type="AlphaFoldDB" id="A0A9W9I522"/>